<dbReference type="Pfam" id="PF13400">
    <property type="entry name" value="Tad"/>
    <property type="match status" value="1"/>
</dbReference>
<evidence type="ECO:0000313" key="3">
    <source>
        <dbReference type="Proteomes" id="UP000184423"/>
    </source>
</evidence>
<dbReference type="EMBL" id="FQVG01000044">
    <property type="protein sequence ID" value="SHF22575.1"/>
    <property type="molecule type" value="Genomic_DNA"/>
</dbReference>
<evidence type="ECO:0000259" key="1">
    <source>
        <dbReference type="Pfam" id="PF13400"/>
    </source>
</evidence>
<dbReference type="Proteomes" id="UP000184423">
    <property type="component" value="Unassembled WGS sequence"/>
</dbReference>
<dbReference type="AlphaFoldDB" id="A0A1M4ZX50"/>
<gene>
    <name evidence="2" type="ORF">SAMN02746091_02037</name>
</gene>
<keyword evidence="3" id="KW-1185">Reference proteome</keyword>
<sequence length="294" mass="32123">MKKRGNAAIIILIMFAALLSFSAYVIDVGIVYAEKIKLENAIDAACLSAALELPTNPQRAEEIAKEYLKKNGVDSTKAEISISEDNKSIEIRARKQTNHIFAKIFGINKSTVSSKSKAILGPAKSVKGGVRPFGVVAYDFTYGDLVTLKEEAGDGYHGNYNVLAIGGQGANVFYINAMYGYDGVINVGDLLDTEPGNMGGVVNDLKNYINSENSTFQNFNRDSIRLWTIPLVNTMEVNGRKMVLVVGFAQFFVEDITKNSGKAEIQGRFIKYVTNAEIDMSLNDTGVYGVKLSR</sequence>
<dbReference type="InterPro" id="IPR028087">
    <property type="entry name" value="Tad_N"/>
</dbReference>
<name>A0A1M4ZX50_9CLOT</name>
<organism evidence="2 3">
    <name type="scientific">Caloramator proteoclasticus DSM 10124</name>
    <dbReference type="NCBI Taxonomy" id="1121262"/>
    <lineage>
        <taxon>Bacteria</taxon>
        <taxon>Bacillati</taxon>
        <taxon>Bacillota</taxon>
        <taxon>Clostridia</taxon>
        <taxon>Eubacteriales</taxon>
        <taxon>Clostridiaceae</taxon>
        <taxon>Caloramator</taxon>
    </lineage>
</organism>
<dbReference type="RefSeq" id="WP_073249467.1">
    <property type="nucleotide sequence ID" value="NZ_FQVG01000044.1"/>
</dbReference>
<feature type="domain" description="Putative Flp pilus-assembly TadG-like N-terminal" evidence="1">
    <location>
        <begin position="5"/>
        <end position="50"/>
    </location>
</feature>
<accession>A0A1M4ZX50</accession>
<proteinExistence type="predicted"/>
<protein>
    <submittedName>
        <fullName evidence="2">Putative Flp pilus-assembly TadE/G-like</fullName>
    </submittedName>
</protein>
<reference evidence="3" key="1">
    <citation type="submission" date="2016-11" db="EMBL/GenBank/DDBJ databases">
        <authorList>
            <person name="Varghese N."/>
            <person name="Submissions S."/>
        </authorList>
    </citation>
    <scope>NUCLEOTIDE SEQUENCE [LARGE SCALE GENOMIC DNA]</scope>
    <source>
        <strain evidence="3">DSM 10124</strain>
    </source>
</reference>
<evidence type="ECO:0000313" key="2">
    <source>
        <dbReference type="EMBL" id="SHF22575.1"/>
    </source>
</evidence>